<evidence type="ECO:0000313" key="6">
    <source>
        <dbReference type="Proteomes" id="UP000231343"/>
    </source>
</evidence>
<protein>
    <submittedName>
        <fullName evidence="5">Transcriptional regulator</fullName>
    </submittedName>
</protein>
<evidence type="ECO:0000256" key="2">
    <source>
        <dbReference type="ARBA" id="ARBA00023125"/>
    </source>
</evidence>
<proteinExistence type="predicted"/>
<accession>A0A2H0XU36</accession>
<evidence type="ECO:0000259" key="4">
    <source>
        <dbReference type="PROSITE" id="PS50987"/>
    </source>
</evidence>
<dbReference type="AlphaFoldDB" id="A0A2H0XU36"/>
<dbReference type="NCBIfam" id="NF033788">
    <property type="entry name" value="HTH_metalloreg"/>
    <property type="match status" value="1"/>
</dbReference>
<dbReference type="GO" id="GO:0003700">
    <property type="term" value="F:DNA-binding transcription factor activity"/>
    <property type="evidence" value="ECO:0007669"/>
    <property type="project" value="InterPro"/>
</dbReference>
<name>A0A2H0XU36_UNCSA</name>
<dbReference type="SUPFAM" id="SSF46785">
    <property type="entry name" value="Winged helix' DNA-binding domain"/>
    <property type="match status" value="1"/>
</dbReference>
<dbReference type="InterPro" id="IPR001845">
    <property type="entry name" value="HTH_ArsR_DNA-bd_dom"/>
</dbReference>
<keyword evidence="3" id="KW-0804">Transcription</keyword>
<evidence type="ECO:0000313" key="5">
    <source>
        <dbReference type="EMBL" id="PIS28470.1"/>
    </source>
</evidence>
<dbReference type="SMART" id="SM00418">
    <property type="entry name" value="HTH_ARSR"/>
    <property type="match status" value="1"/>
</dbReference>
<gene>
    <name evidence="5" type="ORF">COT42_08055</name>
</gene>
<dbReference type="Proteomes" id="UP000231343">
    <property type="component" value="Unassembled WGS sequence"/>
</dbReference>
<dbReference type="Pfam" id="PF01022">
    <property type="entry name" value="HTH_5"/>
    <property type="match status" value="1"/>
</dbReference>
<organism evidence="5 6">
    <name type="scientific">Candidatus Saganbacteria bacterium CG08_land_8_20_14_0_20_45_16</name>
    <dbReference type="NCBI Taxonomy" id="2014293"/>
    <lineage>
        <taxon>Bacteria</taxon>
        <taxon>Bacillati</taxon>
        <taxon>Saganbacteria</taxon>
    </lineage>
</organism>
<evidence type="ECO:0000256" key="1">
    <source>
        <dbReference type="ARBA" id="ARBA00023015"/>
    </source>
</evidence>
<dbReference type="InterPro" id="IPR011991">
    <property type="entry name" value="ArsR-like_HTH"/>
</dbReference>
<comment type="caution">
    <text evidence="5">The sequence shown here is derived from an EMBL/GenBank/DDBJ whole genome shotgun (WGS) entry which is preliminary data.</text>
</comment>
<dbReference type="PANTHER" id="PTHR43132:SF2">
    <property type="entry name" value="ARSENICAL RESISTANCE OPERON REPRESSOR ARSR-RELATED"/>
    <property type="match status" value="1"/>
</dbReference>
<evidence type="ECO:0000256" key="3">
    <source>
        <dbReference type="ARBA" id="ARBA00023163"/>
    </source>
</evidence>
<dbReference type="InterPro" id="IPR036390">
    <property type="entry name" value="WH_DNA-bd_sf"/>
</dbReference>
<sequence>MKQVYEQHAEVCKTLANSKRLEIINLLRGGELSVARLLFKTSLLKANLSQHLSLMRAKGIIIARKKGLTVFYRLANPKIIRACDLMREVLFEQMKEKGEALKKWSRKT</sequence>
<dbReference type="PROSITE" id="PS50987">
    <property type="entry name" value="HTH_ARSR_2"/>
    <property type="match status" value="1"/>
</dbReference>
<keyword evidence="1" id="KW-0805">Transcription regulation</keyword>
<dbReference type="GO" id="GO:0003677">
    <property type="term" value="F:DNA binding"/>
    <property type="evidence" value="ECO:0007669"/>
    <property type="project" value="UniProtKB-KW"/>
</dbReference>
<dbReference type="Gene3D" id="1.10.10.10">
    <property type="entry name" value="Winged helix-like DNA-binding domain superfamily/Winged helix DNA-binding domain"/>
    <property type="match status" value="1"/>
</dbReference>
<feature type="domain" description="HTH arsR-type" evidence="4">
    <location>
        <begin position="1"/>
        <end position="97"/>
    </location>
</feature>
<keyword evidence="2" id="KW-0238">DNA-binding</keyword>
<dbReference type="EMBL" id="PEYM01000131">
    <property type="protein sequence ID" value="PIS28470.1"/>
    <property type="molecule type" value="Genomic_DNA"/>
</dbReference>
<reference evidence="5 6" key="1">
    <citation type="submission" date="2017-09" db="EMBL/GenBank/DDBJ databases">
        <title>Depth-based differentiation of microbial function through sediment-hosted aquifers and enrichment of novel symbionts in the deep terrestrial subsurface.</title>
        <authorList>
            <person name="Probst A.J."/>
            <person name="Ladd B."/>
            <person name="Jarett J.K."/>
            <person name="Geller-Mcgrath D.E."/>
            <person name="Sieber C.M."/>
            <person name="Emerson J.B."/>
            <person name="Anantharaman K."/>
            <person name="Thomas B.C."/>
            <person name="Malmstrom R."/>
            <person name="Stieglmeier M."/>
            <person name="Klingl A."/>
            <person name="Woyke T."/>
            <person name="Ryan C.M."/>
            <person name="Banfield J.F."/>
        </authorList>
    </citation>
    <scope>NUCLEOTIDE SEQUENCE [LARGE SCALE GENOMIC DNA]</scope>
    <source>
        <strain evidence="5">CG08_land_8_20_14_0_20_45_16</strain>
    </source>
</reference>
<dbReference type="PANTHER" id="PTHR43132">
    <property type="entry name" value="ARSENICAL RESISTANCE OPERON REPRESSOR ARSR-RELATED"/>
    <property type="match status" value="1"/>
</dbReference>
<dbReference type="InterPro" id="IPR051011">
    <property type="entry name" value="Metal_resp_trans_reg"/>
</dbReference>
<dbReference type="CDD" id="cd00090">
    <property type="entry name" value="HTH_ARSR"/>
    <property type="match status" value="1"/>
</dbReference>
<dbReference type="PRINTS" id="PR00778">
    <property type="entry name" value="HTHARSR"/>
</dbReference>
<dbReference type="InterPro" id="IPR036388">
    <property type="entry name" value="WH-like_DNA-bd_sf"/>
</dbReference>